<keyword evidence="6" id="KW-0645">Protease</keyword>
<dbReference type="EMBL" id="CACRST010000006">
    <property type="protein sequence ID" value="VYS75024.1"/>
    <property type="molecule type" value="Genomic_DNA"/>
</dbReference>
<dbReference type="InterPro" id="IPR013378">
    <property type="entry name" value="InlB-like_B-rpt"/>
</dbReference>
<evidence type="ECO:0000256" key="4">
    <source>
        <dbReference type="SAM" id="SignalP"/>
    </source>
</evidence>
<evidence type="ECO:0000313" key="6">
    <source>
        <dbReference type="EMBL" id="VYS75024.1"/>
    </source>
</evidence>
<feature type="compositionally biased region" description="Acidic residues" evidence="3">
    <location>
        <begin position="51"/>
        <end position="67"/>
    </location>
</feature>
<dbReference type="Pfam" id="PF09479">
    <property type="entry name" value="Flg_new"/>
    <property type="match status" value="1"/>
</dbReference>
<feature type="chain" id="PRO_5039299497" evidence="4">
    <location>
        <begin position="27"/>
        <end position="850"/>
    </location>
</feature>
<dbReference type="CDD" id="cd02619">
    <property type="entry name" value="Peptidase_C1"/>
    <property type="match status" value="1"/>
</dbReference>
<organism evidence="6">
    <name type="scientific">Blautia glucerasea</name>
    <dbReference type="NCBI Taxonomy" id="536633"/>
    <lineage>
        <taxon>Bacteria</taxon>
        <taxon>Bacillati</taxon>
        <taxon>Bacillota</taxon>
        <taxon>Clostridia</taxon>
        <taxon>Lachnospirales</taxon>
        <taxon>Lachnospiraceae</taxon>
        <taxon>Blautia</taxon>
    </lineage>
</organism>
<reference evidence="6" key="1">
    <citation type="submission" date="2019-11" db="EMBL/GenBank/DDBJ databases">
        <authorList>
            <person name="Feng L."/>
        </authorList>
    </citation>
    <scope>NUCLEOTIDE SEQUENCE</scope>
    <source>
        <strain evidence="6">BgluceraseaLFYP119</strain>
    </source>
</reference>
<dbReference type="GO" id="GO:0008234">
    <property type="term" value="F:cysteine-type peptidase activity"/>
    <property type="evidence" value="ECO:0007669"/>
    <property type="project" value="InterPro"/>
</dbReference>
<sequence>MKYRKNKLLALLLAALIASGNVSVSGADFMSDPETLALEEQIFLSDSSDSGADEFSDTNEDSEENFISDDPFIDGSSSSSPEPLETEKELLEESIEELPAENGEAKDPADKINDFSSLEETPFSSGEVLPEKNTDYILGRPMTPEEIQEQLSLMGNSPSFAPMNNADSCLDISMYAVSDPYYDSRESGIITPVKNQNPFNICWAFSMASNFETSLLKKGLGVFDLSEEHLAYFFANRRNDPLGNTPEDKILHLKSDYHDGGNDRVASFFLSTWSGMVSEEKAPLPTNADHTANLSKPLDPALAYDTDAFLEDAVFSQYSVDRMKLLLTEYGSVSALIHMDNKGIYYRPETAASCYPFSGNVNHAVTVVGWDDDYSKDNFPSASKVMNNGAWIVKNSYGASWGKEGYFYLSYEDASIADLVCNTAVSNPAYPNNYFYDGACTGTASVALNPGYSIANVYTASASEGFDEELGEIVLASKQDFTSFQIQIYTDLTDPSNPVSGTPAFSSPMEYTQALAGIDTVPLETPVRISHGSAYSVVLTILDQKSSYYIEMDTSAASGNWFSAKAGLAPGQSFFCTSASKQTWTDAYTKNYCFSIKAHTRNVKAAPAPTVTPKPKTYGITYKANTRLKTGNMPSDTASYTYGKSAKVKAAPYCTSRFFLGWNTRSDGRGTSCRPGQTVQVKGNITLYAQWGVQYTSSRIIYRVNGKQTVTCYGPSSRNLKKVSIPSVIRYNGITYKVTEIRAKAFYKNSRLTTVNIGNNVAVIGEKAFADCKKLYQVNIGTGLKQINSHAFDHVKKGCVIKIQSTKLKKVSSRIDYGTSKMTVRVPRKKLQSYKKLFRKKSRTVTVKFY</sequence>
<keyword evidence="6" id="KW-0378">Hydrolase</keyword>
<dbReference type="Gene3D" id="3.90.70.10">
    <property type="entry name" value="Cysteine proteinases"/>
    <property type="match status" value="1"/>
</dbReference>
<dbReference type="InterPro" id="IPR038765">
    <property type="entry name" value="Papain-like_cys_pep_sf"/>
</dbReference>
<dbReference type="InterPro" id="IPR042229">
    <property type="entry name" value="Listeria/Bacterioides_rpt_sf"/>
</dbReference>
<evidence type="ECO:0000259" key="5">
    <source>
        <dbReference type="SMART" id="SM00645"/>
    </source>
</evidence>
<dbReference type="InterPro" id="IPR013128">
    <property type="entry name" value="Peptidase_C1A"/>
</dbReference>
<feature type="region of interest" description="Disordered" evidence="3">
    <location>
        <begin position="47"/>
        <end position="129"/>
    </location>
</feature>
<accession>A0A6N2R2V4</accession>
<dbReference type="InterPro" id="IPR032675">
    <property type="entry name" value="LRR_dom_sf"/>
</dbReference>
<dbReference type="InterPro" id="IPR026906">
    <property type="entry name" value="LRR_5"/>
</dbReference>
<evidence type="ECO:0000256" key="3">
    <source>
        <dbReference type="SAM" id="MobiDB-lite"/>
    </source>
</evidence>
<feature type="domain" description="Peptidase C1A papain C-terminal" evidence="5">
    <location>
        <begin position="178"/>
        <end position="419"/>
    </location>
</feature>
<gene>
    <name evidence="6" type="ORF">BGLFYP119_00428</name>
</gene>
<feature type="compositionally biased region" description="Polar residues" evidence="3">
    <location>
        <begin position="114"/>
        <end position="124"/>
    </location>
</feature>
<dbReference type="RefSeq" id="WP_156352382.1">
    <property type="nucleotide sequence ID" value="NZ_CACRST010000006.1"/>
</dbReference>
<keyword evidence="4" id="KW-0732">Signal</keyword>
<dbReference type="AlphaFoldDB" id="A0A6N2R2V4"/>
<dbReference type="Pfam" id="PF13306">
    <property type="entry name" value="LRR_5"/>
    <property type="match status" value="1"/>
</dbReference>
<dbReference type="GO" id="GO:0006508">
    <property type="term" value="P:proteolysis"/>
    <property type="evidence" value="ECO:0007669"/>
    <property type="project" value="UniProtKB-KW"/>
</dbReference>
<protein>
    <submittedName>
        <fullName evidence="6">Papain family cysteine protease</fullName>
    </submittedName>
</protein>
<comment type="subcellular location">
    <subcellularLocation>
        <location evidence="1">Cell envelope</location>
    </subcellularLocation>
</comment>
<evidence type="ECO:0000256" key="2">
    <source>
        <dbReference type="ARBA" id="ARBA00008455"/>
    </source>
</evidence>
<dbReference type="Pfam" id="PF18560">
    <property type="entry name" value="Lectin_like"/>
    <property type="match status" value="1"/>
</dbReference>
<proteinExistence type="inferred from homology"/>
<feature type="signal peptide" evidence="4">
    <location>
        <begin position="1"/>
        <end position="26"/>
    </location>
</feature>
<dbReference type="Pfam" id="PF00112">
    <property type="entry name" value="Peptidase_C1"/>
    <property type="match status" value="1"/>
</dbReference>
<dbReference type="Gene3D" id="2.60.40.4270">
    <property type="entry name" value="Listeria-Bacteroides repeat domain"/>
    <property type="match status" value="1"/>
</dbReference>
<dbReference type="SUPFAM" id="SSF54001">
    <property type="entry name" value="Cysteine proteinases"/>
    <property type="match status" value="1"/>
</dbReference>
<dbReference type="GO" id="GO:0030313">
    <property type="term" value="C:cell envelope"/>
    <property type="evidence" value="ECO:0007669"/>
    <property type="project" value="UniProtKB-SubCell"/>
</dbReference>
<feature type="compositionally biased region" description="Basic and acidic residues" evidence="3">
    <location>
        <begin position="103"/>
        <end position="113"/>
    </location>
</feature>
<dbReference type="InterPro" id="IPR040528">
    <property type="entry name" value="Lectin-like"/>
</dbReference>
<dbReference type="PANTHER" id="PTHR12411">
    <property type="entry name" value="CYSTEINE PROTEASE FAMILY C1-RELATED"/>
    <property type="match status" value="1"/>
</dbReference>
<dbReference type="PROSITE" id="PS00639">
    <property type="entry name" value="THIOL_PROTEASE_HIS"/>
    <property type="match status" value="1"/>
</dbReference>
<comment type="similarity">
    <text evidence="2">Belongs to the peptidase C1 family.</text>
</comment>
<dbReference type="SMART" id="SM00645">
    <property type="entry name" value="Pept_C1"/>
    <property type="match status" value="1"/>
</dbReference>
<evidence type="ECO:0000256" key="1">
    <source>
        <dbReference type="ARBA" id="ARBA00004196"/>
    </source>
</evidence>
<dbReference type="InterPro" id="IPR025660">
    <property type="entry name" value="Pept_his_AS"/>
</dbReference>
<dbReference type="InterPro" id="IPR000668">
    <property type="entry name" value="Peptidase_C1A_C"/>
</dbReference>
<dbReference type="Gene3D" id="3.80.10.10">
    <property type="entry name" value="Ribonuclease Inhibitor"/>
    <property type="match status" value="1"/>
</dbReference>
<name>A0A6N2R2V4_9FIRM</name>